<reference evidence="5 6" key="1">
    <citation type="submission" date="2019-11" db="EMBL/GenBank/DDBJ databases">
        <authorList>
            <person name="Li X.-J."/>
            <person name="Feng X.-M."/>
        </authorList>
    </citation>
    <scope>NUCLEOTIDE SEQUENCE [LARGE SCALE GENOMIC DNA]</scope>
    <source>
        <strain evidence="5 6">XMNu-373</strain>
    </source>
</reference>
<evidence type="ECO:0000256" key="1">
    <source>
        <dbReference type="ARBA" id="ARBA00008857"/>
    </source>
</evidence>
<organism evidence="5 6">
    <name type="scientific">Phytoactinopolyspora mesophila</name>
    <dbReference type="NCBI Taxonomy" id="2650750"/>
    <lineage>
        <taxon>Bacteria</taxon>
        <taxon>Bacillati</taxon>
        <taxon>Actinomycetota</taxon>
        <taxon>Actinomycetes</taxon>
        <taxon>Jiangellales</taxon>
        <taxon>Jiangellaceae</taxon>
        <taxon>Phytoactinopolyspora</taxon>
    </lineage>
</organism>
<dbReference type="InterPro" id="IPR013762">
    <property type="entry name" value="Integrase-like_cat_sf"/>
</dbReference>
<dbReference type="Proteomes" id="UP000460435">
    <property type="component" value="Unassembled WGS sequence"/>
</dbReference>
<dbReference type="InterPro" id="IPR011010">
    <property type="entry name" value="DNA_brk_join_enz"/>
</dbReference>
<dbReference type="InterPro" id="IPR050090">
    <property type="entry name" value="Tyrosine_recombinase_XerCD"/>
</dbReference>
<accession>A0A7K3M5M2</accession>
<dbReference type="GO" id="GO:0006310">
    <property type="term" value="P:DNA recombination"/>
    <property type="evidence" value="ECO:0007669"/>
    <property type="project" value="UniProtKB-KW"/>
</dbReference>
<dbReference type="PROSITE" id="PS51898">
    <property type="entry name" value="TYR_RECOMBINASE"/>
    <property type="match status" value="1"/>
</dbReference>
<protein>
    <submittedName>
        <fullName evidence="5">Tyrosine-type recombinase/integrase</fullName>
    </submittedName>
</protein>
<evidence type="ECO:0000313" key="6">
    <source>
        <dbReference type="Proteomes" id="UP000460435"/>
    </source>
</evidence>
<keyword evidence="3" id="KW-0233">DNA recombination</keyword>
<dbReference type="AlphaFoldDB" id="A0A7K3M5M2"/>
<comment type="similarity">
    <text evidence="1">Belongs to the 'phage' integrase family.</text>
</comment>
<evidence type="ECO:0000313" key="5">
    <source>
        <dbReference type="EMBL" id="NDL58621.1"/>
    </source>
</evidence>
<keyword evidence="2" id="KW-0238">DNA-binding</keyword>
<evidence type="ECO:0000256" key="3">
    <source>
        <dbReference type="ARBA" id="ARBA00023172"/>
    </source>
</evidence>
<dbReference type="EMBL" id="WLZY01000005">
    <property type="protein sequence ID" value="NDL58621.1"/>
    <property type="molecule type" value="Genomic_DNA"/>
</dbReference>
<dbReference type="Pfam" id="PF00589">
    <property type="entry name" value="Phage_integrase"/>
    <property type="match status" value="1"/>
</dbReference>
<feature type="domain" description="Tyr recombinase" evidence="4">
    <location>
        <begin position="25"/>
        <end position="212"/>
    </location>
</feature>
<proteinExistence type="inferred from homology"/>
<dbReference type="GO" id="GO:0003677">
    <property type="term" value="F:DNA binding"/>
    <property type="evidence" value="ECO:0007669"/>
    <property type="project" value="UniProtKB-KW"/>
</dbReference>
<keyword evidence="6" id="KW-1185">Reference proteome</keyword>
<dbReference type="GO" id="GO:0015074">
    <property type="term" value="P:DNA integration"/>
    <property type="evidence" value="ECO:0007669"/>
    <property type="project" value="InterPro"/>
</dbReference>
<sequence length="216" mass="23970">MRAFSVLSLHGAAMPTPPTNAGRKFVPEPLSRSETDVLIKTASNRSSSGIRLRAIIGVLYGAGVRLQECLDLYSKDVETQAGTVRVRDGKGGKYGTVGITPRGADLLDRWLDRRKTLGLNGRHPIFAQYTIGKVGEPLDPRYVRSALARLGAKAGIEKRVHPHGLRHSLAFQMAQDGDSTHEIRDQLRHTSLAITDRYVRQLHPSEVIETMRQKDW</sequence>
<dbReference type="Gene3D" id="1.10.443.10">
    <property type="entry name" value="Intergrase catalytic core"/>
    <property type="match status" value="1"/>
</dbReference>
<dbReference type="SUPFAM" id="SSF56349">
    <property type="entry name" value="DNA breaking-rejoining enzymes"/>
    <property type="match status" value="1"/>
</dbReference>
<dbReference type="InterPro" id="IPR002104">
    <property type="entry name" value="Integrase_catalytic"/>
</dbReference>
<gene>
    <name evidence="5" type="ORF">F7O44_16250</name>
</gene>
<dbReference type="PANTHER" id="PTHR30349:SF41">
    <property type="entry name" value="INTEGRASE_RECOMBINASE PROTEIN MJ0367-RELATED"/>
    <property type="match status" value="1"/>
</dbReference>
<comment type="caution">
    <text evidence="5">The sequence shown here is derived from an EMBL/GenBank/DDBJ whole genome shotgun (WGS) entry which is preliminary data.</text>
</comment>
<dbReference type="PANTHER" id="PTHR30349">
    <property type="entry name" value="PHAGE INTEGRASE-RELATED"/>
    <property type="match status" value="1"/>
</dbReference>
<name>A0A7K3M5M2_9ACTN</name>
<evidence type="ECO:0000256" key="2">
    <source>
        <dbReference type="ARBA" id="ARBA00023125"/>
    </source>
</evidence>
<evidence type="ECO:0000259" key="4">
    <source>
        <dbReference type="PROSITE" id="PS51898"/>
    </source>
</evidence>